<evidence type="ECO:0000256" key="3">
    <source>
        <dbReference type="ARBA" id="ARBA00022729"/>
    </source>
</evidence>
<feature type="chain" id="PRO_5039681944" evidence="4">
    <location>
        <begin position="22"/>
        <end position="523"/>
    </location>
</feature>
<evidence type="ECO:0000256" key="1">
    <source>
        <dbReference type="ARBA" id="ARBA00004193"/>
    </source>
</evidence>
<dbReference type="KEGG" id="dru:Desru_3396"/>
<evidence type="ECO:0000256" key="4">
    <source>
        <dbReference type="SAM" id="SignalP"/>
    </source>
</evidence>
<evidence type="ECO:0000256" key="2">
    <source>
        <dbReference type="ARBA" id="ARBA00005695"/>
    </source>
</evidence>
<dbReference type="Proteomes" id="UP000009234">
    <property type="component" value="Chromosome"/>
</dbReference>
<dbReference type="PROSITE" id="PS01040">
    <property type="entry name" value="SBP_BACTERIAL_5"/>
    <property type="match status" value="1"/>
</dbReference>
<dbReference type="InterPro" id="IPR023765">
    <property type="entry name" value="SBP_5_CS"/>
</dbReference>
<comment type="similarity">
    <text evidence="2">Belongs to the bacterial solute-binding protein 5 family.</text>
</comment>
<dbReference type="Gene3D" id="3.40.190.10">
    <property type="entry name" value="Periplasmic binding protein-like II"/>
    <property type="match status" value="1"/>
</dbReference>
<dbReference type="GO" id="GO:0030288">
    <property type="term" value="C:outer membrane-bounded periplasmic space"/>
    <property type="evidence" value="ECO:0007669"/>
    <property type="project" value="TreeGrafter"/>
</dbReference>
<dbReference type="InterPro" id="IPR000914">
    <property type="entry name" value="SBP_5_dom"/>
</dbReference>
<organism evidence="6 7">
    <name type="scientific">Desulforamulus ruminis (strain ATCC 23193 / DSM 2154 / NCIMB 8452 / DL)</name>
    <name type="common">Desulfotomaculum ruminis</name>
    <dbReference type="NCBI Taxonomy" id="696281"/>
    <lineage>
        <taxon>Bacteria</taxon>
        <taxon>Bacillati</taxon>
        <taxon>Bacillota</taxon>
        <taxon>Clostridia</taxon>
        <taxon>Eubacteriales</taxon>
        <taxon>Peptococcaceae</taxon>
        <taxon>Desulforamulus</taxon>
    </lineage>
</organism>
<dbReference type="STRING" id="696281.Desru_3396"/>
<dbReference type="PANTHER" id="PTHR30290">
    <property type="entry name" value="PERIPLASMIC BINDING COMPONENT OF ABC TRANSPORTER"/>
    <property type="match status" value="1"/>
</dbReference>
<keyword evidence="3 4" id="KW-0732">Signal</keyword>
<dbReference type="PROSITE" id="PS51257">
    <property type="entry name" value="PROKAR_LIPOPROTEIN"/>
    <property type="match status" value="1"/>
</dbReference>
<comment type="subcellular location">
    <subcellularLocation>
        <location evidence="1">Cell membrane</location>
        <topology evidence="1">Lipid-anchor</topology>
    </subcellularLocation>
</comment>
<dbReference type="SUPFAM" id="SSF53850">
    <property type="entry name" value="Periplasmic binding protein-like II"/>
    <property type="match status" value="1"/>
</dbReference>
<dbReference type="Gene3D" id="3.10.105.10">
    <property type="entry name" value="Dipeptide-binding Protein, Domain 3"/>
    <property type="match status" value="1"/>
</dbReference>
<evidence type="ECO:0000313" key="7">
    <source>
        <dbReference type="Proteomes" id="UP000009234"/>
    </source>
</evidence>
<name>F6DKW8_DESRL</name>
<dbReference type="GO" id="GO:0043190">
    <property type="term" value="C:ATP-binding cassette (ABC) transporter complex"/>
    <property type="evidence" value="ECO:0007669"/>
    <property type="project" value="InterPro"/>
</dbReference>
<dbReference type="PIRSF" id="PIRSF002741">
    <property type="entry name" value="MppA"/>
    <property type="match status" value="1"/>
</dbReference>
<accession>F6DKW8</accession>
<dbReference type="InterPro" id="IPR030678">
    <property type="entry name" value="Peptide/Ni-bd"/>
</dbReference>
<reference evidence="6 7" key="2">
    <citation type="journal article" date="2012" name="Stand. Genomic Sci.">
        <title>Complete genome sequence of the sulfate-reducing firmicute Desulfotomaculum ruminis type strain (DL(T)).</title>
        <authorList>
            <person name="Spring S."/>
            <person name="Visser M."/>
            <person name="Lu M."/>
            <person name="Copeland A."/>
            <person name="Lapidus A."/>
            <person name="Lucas S."/>
            <person name="Cheng J.F."/>
            <person name="Han C."/>
            <person name="Tapia R."/>
            <person name="Goodwin L.A."/>
            <person name="Pitluck S."/>
            <person name="Ivanova N."/>
            <person name="Land M."/>
            <person name="Hauser L."/>
            <person name="Larimer F."/>
            <person name="Rohde M."/>
            <person name="Goker M."/>
            <person name="Detter J.C."/>
            <person name="Kyrpides N.C."/>
            <person name="Woyke T."/>
            <person name="Schaap P.J."/>
            <person name="Plugge C.M."/>
            <person name="Muyzer G."/>
            <person name="Kuever J."/>
            <person name="Pereira I.A."/>
            <person name="Parshina S.N."/>
            <person name="Bernier-Latmani R."/>
            <person name="Stams A.J."/>
            <person name="Klenk H.P."/>
        </authorList>
    </citation>
    <scope>NUCLEOTIDE SEQUENCE [LARGE SCALE GENOMIC DNA]</scope>
    <source>
        <strain evidence="7">ATCC 23193 / DSM 2154 / NCIB 8452 / DL</strain>
    </source>
</reference>
<dbReference type="CDD" id="cd08512">
    <property type="entry name" value="PBP2_NikA_DppA_OppA_like_7"/>
    <property type="match status" value="1"/>
</dbReference>
<dbReference type="eggNOG" id="COG0747">
    <property type="taxonomic scope" value="Bacteria"/>
</dbReference>
<dbReference type="GO" id="GO:0042938">
    <property type="term" value="P:dipeptide transport"/>
    <property type="evidence" value="ECO:0007669"/>
    <property type="project" value="TreeGrafter"/>
</dbReference>
<dbReference type="RefSeq" id="WP_013843346.1">
    <property type="nucleotide sequence ID" value="NC_015589.1"/>
</dbReference>
<feature type="domain" description="Solute-binding protein family 5" evidence="5">
    <location>
        <begin position="82"/>
        <end position="439"/>
    </location>
</feature>
<feature type="signal peptide" evidence="4">
    <location>
        <begin position="1"/>
        <end position="21"/>
    </location>
</feature>
<dbReference type="GO" id="GO:1904680">
    <property type="term" value="F:peptide transmembrane transporter activity"/>
    <property type="evidence" value="ECO:0007669"/>
    <property type="project" value="TreeGrafter"/>
</dbReference>
<protein>
    <submittedName>
        <fullName evidence="6">Extracellular solute-binding protein family 5</fullName>
    </submittedName>
</protein>
<gene>
    <name evidence="6" type="ordered locus">Desru_3396</name>
</gene>
<dbReference type="HOGENOM" id="CLU_017028_7_4_9"/>
<reference evidence="7" key="1">
    <citation type="submission" date="2011-05" db="EMBL/GenBank/DDBJ databases">
        <title>Complete sequence of Desulfotomaculum ruminis DSM 2154.</title>
        <authorList>
            <person name="Lucas S."/>
            <person name="Copeland A."/>
            <person name="Lapidus A."/>
            <person name="Cheng J.-F."/>
            <person name="Goodwin L."/>
            <person name="Pitluck S."/>
            <person name="Lu M."/>
            <person name="Detter J.C."/>
            <person name="Han C."/>
            <person name="Tapia R."/>
            <person name="Land M."/>
            <person name="Hauser L."/>
            <person name="Kyrpides N."/>
            <person name="Ivanova N."/>
            <person name="Mikhailova N."/>
            <person name="Pagani I."/>
            <person name="Stams A.J.M."/>
            <person name="Plugge C.M."/>
            <person name="Muyzer G."/>
            <person name="Kuever J."/>
            <person name="Parshina S.N."/>
            <person name="Ivanova A.E."/>
            <person name="Nazina T.N."/>
            <person name="Brambilla E."/>
            <person name="Spring S."/>
            <person name="Klenk H.-P."/>
            <person name="Woyke T."/>
        </authorList>
    </citation>
    <scope>NUCLEOTIDE SEQUENCE [LARGE SCALE GENOMIC DNA]</scope>
    <source>
        <strain evidence="7">ATCC 23193 / DSM 2154 / NCIB 8452 / DL</strain>
    </source>
</reference>
<dbReference type="EMBL" id="CP002780">
    <property type="protein sequence ID" value="AEG61600.1"/>
    <property type="molecule type" value="Genomic_DNA"/>
</dbReference>
<dbReference type="InterPro" id="IPR039424">
    <property type="entry name" value="SBP_5"/>
</dbReference>
<dbReference type="PANTHER" id="PTHR30290:SF38">
    <property type="entry name" value="D,D-DIPEPTIDE-BINDING PERIPLASMIC PROTEIN DDPA-RELATED"/>
    <property type="match status" value="1"/>
</dbReference>
<evidence type="ECO:0000259" key="5">
    <source>
        <dbReference type="Pfam" id="PF00496"/>
    </source>
</evidence>
<dbReference type="AlphaFoldDB" id="F6DKW8"/>
<evidence type="ECO:0000313" key="6">
    <source>
        <dbReference type="EMBL" id="AEG61600.1"/>
    </source>
</evidence>
<dbReference type="Pfam" id="PF00496">
    <property type="entry name" value="SBP_bac_5"/>
    <property type="match status" value="1"/>
</dbReference>
<proteinExistence type="inferred from homology"/>
<dbReference type="Gene3D" id="3.90.76.10">
    <property type="entry name" value="Dipeptide-binding Protein, Domain 1"/>
    <property type="match status" value="1"/>
</dbReference>
<sequence>MKRLFVFAMMLALMISGCGGGGEDKKQTGSPSPSDTLVVGMSMDLATLDPAVSMDNASWKISYPCYDRLVKYKTENGKGSTEVEPMAAQSWEVTPDGKVWTFKLREDIKFHDGSPLNAQAVKFSFDRVLQMAKGPADYFTTLDSVEAVDEYTVKFTLKEPFPPFLYTLATSPGSIVNPKVMEHEKDGDMASGWLGEHTMGSGAYELVEWNREQHLKLRAVENYWGGQPQLKTILAKIVKDPSAQRLQLENGDLDIAEGIPVDQLEKLKSNQDIKIIENPSLLVNYIYLNNQKKPLDNVKVRQALNYAIDYDGMIQGVMLGNATQVKGPIPEGLWGHDPNVKQYKLDLNKSKELLAEAGYPQGFTIKLLYADYKPWWEQEALIIQDNLSKVGVKVELEKLAWATLRDKVDRADFDICLGVWSPDYADPHMFMNYWFDSENHGLAGNRAFYQNSQVDQLLREAARINDQEKRTELYRQVQNMVMEEAPYILLFQNNSLVPMRKNIEGYVYNPMLESMYNFENMKK</sequence>
<keyword evidence="7" id="KW-1185">Reference proteome</keyword>